<keyword evidence="6" id="KW-1185">Reference proteome</keyword>
<dbReference type="InterPro" id="IPR018034">
    <property type="entry name" value="Kri1"/>
</dbReference>
<dbReference type="GO" id="GO:0000447">
    <property type="term" value="P:endonucleolytic cleavage in ITS1 to separate SSU-rRNA from 5.8S rRNA and LSU-rRNA from tricistronic rRNA transcript (SSU-rRNA, 5.8S rRNA, LSU-rRNA)"/>
    <property type="evidence" value="ECO:0007669"/>
    <property type="project" value="TreeGrafter"/>
</dbReference>
<dbReference type="InterPro" id="IPR024626">
    <property type="entry name" value="Kri1-like_C"/>
</dbReference>
<dbReference type="Pfam" id="PF12936">
    <property type="entry name" value="Kri1_C"/>
    <property type="match status" value="1"/>
</dbReference>
<feature type="compositionally biased region" description="Polar residues" evidence="3">
    <location>
        <begin position="740"/>
        <end position="755"/>
    </location>
</feature>
<dbReference type="PANTHER" id="PTHR14490:SF5">
    <property type="entry name" value="PROTEIN KRI1 HOMOLOG"/>
    <property type="match status" value="1"/>
</dbReference>
<feature type="compositionally biased region" description="Basic residues" evidence="3">
    <location>
        <begin position="613"/>
        <end position="622"/>
    </location>
</feature>
<reference evidence="5" key="1">
    <citation type="submission" date="2021-08" db="EMBL/GenBank/DDBJ databases">
        <authorList>
            <person name="Misof B."/>
            <person name="Oliver O."/>
            <person name="Podsiadlowski L."/>
            <person name="Donath A."/>
            <person name="Peters R."/>
            <person name="Mayer C."/>
            <person name="Rust J."/>
            <person name="Gunkel S."/>
            <person name="Lesny P."/>
            <person name="Martin S."/>
            <person name="Oeyen J.P."/>
            <person name="Petersen M."/>
            <person name="Panagiotis P."/>
            <person name="Wilbrandt J."/>
            <person name="Tanja T."/>
        </authorList>
    </citation>
    <scope>NUCLEOTIDE SEQUENCE</scope>
    <source>
        <strain evidence="5">GBR_01_08_01A</strain>
        <tissue evidence="5">Thorax + abdomen</tissue>
    </source>
</reference>
<evidence type="ECO:0000256" key="2">
    <source>
        <dbReference type="ARBA" id="ARBA00017294"/>
    </source>
</evidence>
<feature type="domain" description="Kri1-like C-terminal" evidence="4">
    <location>
        <begin position="501"/>
        <end position="587"/>
    </location>
</feature>
<feature type="compositionally biased region" description="Basic and acidic residues" evidence="3">
    <location>
        <begin position="186"/>
        <end position="204"/>
    </location>
</feature>
<protein>
    <recommendedName>
        <fullName evidence="2">Protein KRI1 homolog</fullName>
    </recommendedName>
</protein>
<feature type="compositionally biased region" description="Polar residues" evidence="3">
    <location>
        <begin position="714"/>
        <end position="723"/>
    </location>
</feature>
<feature type="compositionally biased region" description="Acidic residues" evidence="3">
    <location>
        <begin position="597"/>
        <end position="607"/>
    </location>
</feature>
<dbReference type="Proteomes" id="UP001258017">
    <property type="component" value="Unassembled WGS sequence"/>
</dbReference>
<feature type="compositionally biased region" description="Basic and acidic residues" evidence="3">
    <location>
        <begin position="645"/>
        <end position="670"/>
    </location>
</feature>
<feature type="region of interest" description="Disordered" evidence="3">
    <location>
        <begin position="169"/>
        <end position="204"/>
    </location>
</feature>
<feature type="compositionally biased region" description="Basic and acidic residues" evidence="3">
    <location>
        <begin position="314"/>
        <end position="335"/>
    </location>
</feature>
<dbReference type="GO" id="GO:0005730">
    <property type="term" value="C:nucleolus"/>
    <property type="evidence" value="ECO:0007669"/>
    <property type="project" value="TreeGrafter"/>
</dbReference>
<feature type="compositionally biased region" description="Basic residues" evidence="3">
    <location>
        <begin position="757"/>
        <end position="775"/>
    </location>
</feature>
<gene>
    <name evidence="5" type="ORF">KPH14_007308</name>
</gene>
<comment type="caution">
    <text evidence="5">The sequence shown here is derived from an EMBL/GenBank/DDBJ whole genome shotgun (WGS) entry which is preliminary data.</text>
</comment>
<evidence type="ECO:0000256" key="3">
    <source>
        <dbReference type="SAM" id="MobiDB-lite"/>
    </source>
</evidence>
<comment type="similarity">
    <text evidence="1">Belongs to the KRI1 family.</text>
</comment>
<reference evidence="5" key="2">
    <citation type="journal article" date="2023" name="Commun. Biol.">
        <title>Intrasexual cuticular hydrocarbon dimorphism in a wasp sheds light on hydrocarbon biosynthesis genes in Hymenoptera.</title>
        <authorList>
            <person name="Moris V.C."/>
            <person name="Podsiadlowski L."/>
            <person name="Martin S."/>
            <person name="Oeyen J.P."/>
            <person name="Donath A."/>
            <person name="Petersen M."/>
            <person name="Wilbrandt J."/>
            <person name="Misof B."/>
            <person name="Liedtke D."/>
            <person name="Thamm M."/>
            <person name="Scheiner R."/>
            <person name="Schmitt T."/>
            <person name="Niehuis O."/>
        </authorList>
    </citation>
    <scope>NUCLEOTIDE SEQUENCE</scope>
    <source>
        <strain evidence="5">GBR_01_08_01A</strain>
    </source>
</reference>
<evidence type="ECO:0000256" key="1">
    <source>
        <dbReference type="ARBA" id="ARBA00007473"/>
    </source>
</evidence>
<feature type="compositionally biased region" description="Basic and acidic residues" evidence="3">
    <location>
        <begin position="422"/>
        <end position="434"/>
    </location>
</feature>
<name>A0AAD9RBF3_9HYME</name>
<evidence type="ECO:0000259" key="4">
    <source>
        <dbReference type="Pfam" id="PF12936"/>
    </source>
</evidence>
<feature type="compositionally biased region" description="Basic and acidic residues" evidence="3">
    <location>
        <begin position="724"/>
        <end position="734"/>
    </location>
</feature>
<proteinExistence type="inferred from homology"/>
<dbReference type="PANTHER" id="PTHR14490">
    <property type="entry name" value="ZINC FINGER, ZZ TYPE"/>
    <property type="match status" value="1"/>
</dbReference>
<feature type="region of interest" description="Disordered" evidence="3">
    <location>
        <begin position="422"/>
        <end position="444"/>
    </location>
</feature>
<accession>A0AAD9RBF3</accession>
<dbReference type="GO" id="GO:0030686">
    <property type="term" value="C:90S preribosome"/>
    <property type="evidence" value="ECO:0007669"/>
    <property type="project" value="TreeGrafter"/>
</dbReference>
<feature type="region of interest" description="Disordered" evidence="3">
    <location>
        <begin position="48"/>
        <end position="75"/>
    </location>
</feature>
<feature type="region of interest" description="Disordered" evidence="3">
    <location>
        <begin position="308"/>
        <end position="335"/>
    </location>
</feature>
<evidence type="ECO:0000313" key="5">
    <source>
        <dbReference type="EMBL" id="KAK2575946.1"/>
    </source>
</evidence>
<evidence type="ECO:0000313" key="6">
    <source>
        <dbReference type="Proteomes" id="UP001258017"/>
    </source>
</evidence>
<feature type="compositionally biased region" description="Basic and acidic residues" evidence="3">
    <location>
        <begin position="689"/>
        <end position="713"/>
    </location>
</feature>
<dbReference type="AlphaFoldDB" id="A0AAD9RBF3"/>
<sequence>MATLFTADNTDSDEELKVNTDYAQNYDNFRKKEELNKLKTKYGVDINTVTGLGEDESNSSSSSSDEDSDGNELNDQFEKEFYRTLAYLKKKDPSIYDKGTTFFNEVKDQENGTEQNEEHKKKKKEKALFLRDYERKIITERGGQLSDSEDEFMTEKKKYPTYTEEQHLLKESFKSALNEEEDEDTELLKPKQKDDTEKQQEEEAYKEWLKGQQKDIDLKEQAELKPLRDFWNDPNLDPNEKFLRDYVLNHKFLNKESSQEDLDYNEMIHDSDENLSEDEKEIDKQEEFEVKYNFRFEEPDQEFIKRYPRTMENSLRKKDTRRAQKRAELKKRKEEEKIRKKEELKQLKALKRKEIEEKIEKLKEITGNDDIHFNDIDLEGDFDPAEHDRKMTQIFDDEYYAAPEGDIKPEFPDIDEELGVEKTWDDFDPNKDEIADGNDYEYNAPHCEDSNFNMDADYDGTQNVQSELVEVTKKKKRRRRSKFAELIAQEKPKFDPTKHPSYEEYFDQYYALDYEDMIGDIPCRFKYRKVVPNDYGLTVQEILMADDKELNKWCSLKKALQYKPEHIEMTHVKEYQRKAQNEALKRKILRSLYAPPEEPEEPDENETTNEGAKKRRRRKKKNTFTSDDVVPENINSKDAVNDNEESAKHVVSESIEEKESVNMVHEDESKSTSTNTTESKKSKKRKQKGKEQSNDIQSKKIKTDNANDNEVEKNTQNVQQNGSRETEVVSEPEKKHVKKTTQNVSTASNKSNPNKKQIMHKKNKLKTDKKFKKGKKDNATDQIASLEASRLKVYGINAKKFKNKLKYGKKKV</sequence>
<organism evidence="5 6">
    <name type="scientific">Odynerus spinipes</name>
    <dbReference type="NCBI Taxonomy" id="1348599"/>
    <lineage>
        <taxon>Eukaryota</taxon>
        <taxon>Metazoa</taxon>
        <taxon>Ecdysozoa</taxon>
        <taxon>Arthropoda</taxon>
        <taxon>Hexapoda</taxon>
        <taxon>Insecta</taxon>
        <taxon>Pterygota</taxon>
        <taxon>Neoptera</taxon>
        <taxon>Endopterygota</taxon>
        <taxon>Hymenoptera</taxon>
        <taxon>Apocrita</taxon>
        <taxon>Aculeata</taxon>
        <taxon>Vespoidea</taxon>
        <taxon>Vespidae</taxon>
        <taxon>Eumeninae</taxon>
        <taxon>Odynerus</taxon>
    </lineage>
</organism>
<dbReference type="EMBL" id="JAIFRP010004408">
    <property type="protein sequence ID" value="KAK2575946.1"/>
    <property type="molecule type" value="Genomic_DNA"/>
</dbReference>
<dbReference type="Pfam" id="PF05178">
    <property type="entry name" value="Kri1"/>
    <property type="match status" value="1"/>
</dbReference>
<feature type="region of interest" description="Disordered" evidence="3">
    <location>
        <begin position="592"/>
        <end position="778"/>
    </location>
</feature>